<keyword evidence="5" id="KW-1185">Reference proteome</keyword>
<evidence type="ECO:0000256" key="1">
    <source>
        <dbReference type="SAM" id="MobiDB-lite"/>
    </source>
</evidence>
<organism evidence="4 5">
    <name type="scientific">Anabarilius grahami</name>
    <name type="common">Kanglang fish</name>
    <name type="synonym">Barilius grahami</name>
    <dbReference type="NCBI Taxonomy" id="495550"/>
    <lineage>
        <taxon>Eukaryota</taxon>
        <taxon>Metazoa</taxon>
        <taxon>Chordata</taxon>
        <taxon>Craniata</taxon>
        <taxon>Vertebrata</taxon>
        <taxon>Euteleostomi</taxon>
        <taxon>Actinopterygii</taxon>
        <taxon>Neopterygii</taxon>
        <taxon>Teleostei</taxon>
        <taxon>Ostariophysi</taxon>
        <taxon>Cypriniformes</taxon>
        <taxon>Xenocyprididae</taxon>
        <taxon>Xenocypridinae</taxon>
        <taxon>Xenocypridinae incertae sedis</taxon>
        <taxon>Anabarilius</taxon>
    </lineage>
</organism>
<keyword evidence="2" id="KW-0812">Transmembrane</keyword>
<proteinExistence type="predicted"/>
<protein>
    <submittedName>
        <fullName evidence="4">Chimeric ERCC6-PGBD3 protein</fullName>
    </submittedName>
</protein>
<dbReference type="Proteomes" id="UP000281406">
    <property type="component" value="Unassembled WGS sequence"/>
</dbReference>
<dbReference type="AlphaFoldDB" id="A0A3N0Z174"/>
<keyword evidence="2" id="KW-0472">Membrane</keyword>
<dbReference type="PANTHER" id="PTHR47272">
    <property type="entry name" value="DDE_TNP_1_7 DOMAIN-CONTAINING PROTEIN"/>
    <property type="match status" value="1"/>
</dbReference>
<sequence length="238" mass="26797">MARHESSQLDVKAGPEPLGKARRWDKSKKEYTNTDQPNIIKECNAYMGGVDMLDAHLARCKFPIRTRRWYMVLFWHFLSVAVINAWLLYQHDCEAQGITGSKVLKLRKFQGLVAQGLVEVGKARRRVCMLPILPPLQICSCGPNPDLKIIPGKQTVLVTVNGHDVCGPATFTAVREISQKSRAKVDEEGLEIAVCRHGILLQGLNHYRGEKYAYPMFLQKELEQAANVTLFCMDIACS</sequence>
<accession>A0A3N0Z174</accession>
<evidence type="ECO:0000313" key="4">
    <source>
        <dbReference type="EMBL" id="ROL52295.1"/>
    </source>
</evidence>
<feature type="compositionally biased region" description="Basic and acidic residues" evidence="1">
    <location>
        <begin position="22"/>
        <end position="32"/>
    </location>
</feature>
<feature type="region of interest" description="Disordered" evidence="1">
    <location>
        <begin position="1"/>
        <end position="32"/>
    </location>
</feature>
<dbReference type="PANTHER" id="PTHR47272:SF1">
    <property type="entry name" value="PIGGYBAC TRANSPOSABLE ELEMENT-DERIVED PROTEIN 3-LIKE"/>
    <property type="match status" value="1"/>
</dbReference>
<dbReference type="Pfam" id="PF13843">
    <property type="entry name" value="DDE_Tnp_1_7"/>
    <property type="match status" value="1"/>
</dbReference>
<evidence type="ECO:0000259" key="3">
    <source>
        <dbReference type="Pfam" id="PF13843"/>
    </source>
</evidence>
<dbReference type="OrthoDB" id="123207at2759"/>
<dbReference type="EMBL" id="RJVU01016772">
    <property type="protein sequence ID" value="ROL52295.1"/>
    <property type="molecule type" value="Genomic_DNA"/>
</dbReference>
<evidence type="ECO:0000256" key="2">
    <source>
        <dbReference type="SAM" id="Phobius"/>
    </source>
</evidence>
<keyword evidence="2" id="KW-1133">Transmembrane helix</keyword>
<gene>
    <name evidence="4" type="ORF">DPX16_1911</name>
</gene>
<feature type="domain" description="PiggyBac transposable element-derived protein" evidence="3">
    <location>
        <begin position="28"/>
        <end position="86"/>
    </location>
</feature>
<name>A0A3N0Z174_ANAGA</name>
<reference evidence="4 5" key="1">
    <citation type="submission" date="2018-10" db="EMBL/GenBank/DDBJ databases">
        <title>Genome assembly for a Yunnan-Guizhou Plateau 3E fish, Anabarilius grahami (Regan), and its evolutionary and genetic applications.</title>
        <authorList>
            <person name="Jiang W."/>
        </authorList>
    </citation>
    <scope>NUCLEOTIDE SEQUENCE [LARGE SCALE GENOMIC DNA]</scope>
    <source>
        <strain evidence="4">AG-KIZ</strain>
        <tissue evidence="4">Muscle</tissue>
    </source>
</reference>
<evidence type="ECO:0000313" key="5">
    <source>
        <dbReference type="Proteomes" id="UP000281406"/>
    </source>
</evidence>
<comment type="caution">
    <text evidence="4">The sequence shown here is derived from an EMBL/GenBank/DDBJ whole genome shotgun (WGS) entry which is preliminary data.</text>
</comment>
<feature type="transmembrane region" description="Helical" evidence="2">
    <location>
        <begin position="69"/>
        <end position="89"/>
    </location>
</feature>
<dbReference type="InterPro" id="IPR029526">
    <property type="entry name" value="PGBD"/>
</dbReference>